<evidence type="ECO:0000256" key="1">
    <source>
        <dbReference type="SAM" id="Coils"/>
    </source>
</evidence>
<evidence type="ECO:0008006" key="4">
    <source>
        <dbReference type="Google" id="ProtNLM"/>
    </source>
</evidence>
<gene>
    <name evidence="2" type="ORF">LTR24_006828</name>
</gene>
<proteinExistence type="predicted"/>
<sequence>MVRNTFPSLACLRPRKYITIAIVSCTYCINNGVECYYSREQSVSCAECILKHRKCDGSFSLEELRKVEELKKAKRTKRRQKLSEISKLRKAMLEAQKALAEAEEEQVSIEESIAELDDRTERILKRKILALGVFNRVSDEQEVALGDSDMSWLDHNFHVQQVD</sequence>
<protein>
    <recommendedName>
        <fullName evidence="4">B box-type domain-containing protein</fullName>
    </recommendedName>
</protein>
<organism evidence="2 3">
    <name type="scientific">Lithohypha guttulata</name>
    <dbReference type="NCBI Taxonomy" id="1690604"/>
    <lineage>
        <taxon>Eukaryota</taxon>
        <taxon>Fungi</taxon>
        <taxon>Dikarya</taxon>
        <taxon>Ascomycota</taxon>
        <taxon>Pezizomycotina</taxon>
        <taxon>Eurotiomycetes</taxon>
        <taxon>Chaetothyriomycetidae</taxon>
        <taxon>Chaetothyriales</taxon>
        <taxon>Trichomeriaceae</taxon>
        <taxon>Lithohypha</taxon>
    </lineage>
</organism>
<name>A0ABR0K593_9EURO</name>
<comment type="caution">
    <text evidence="2">The sequence shown here is derived from an EMBL/GenBank/DDBJ whole genome shotgun (WGS) entry which is preliminary data.</text>
</comment>
<evidence type="ECO:0000313" key="2">
    <source>
        <dbReference type="EMBL" id="KAK5087301.1"/>
    </source>
</evidence>
<feature type="coiled-coil region" evidence="1">
    <location>
        <begin position="85"/>
        <end position="119"/>
    </location>
</feature>
<dbReference type="EMBL" id="JAVRRG010000093">
    <property type="protein sequence ID" value="KAK5087301.1"/>
    <property type="molecule type" value="Genomic_DNA"/>
</dbReference>
<keyword evidence="1" id="KW-0175">Coiled coil</keyword>
<dbReference type="Proteomes" id="UP001345013">
    <property type="component" value="Unassembled WGS sequence"/>
</dbReference>
<evidence type="ECO:0000313" key="3">
    <source>
        <dbReference type="Proteomes" id="UP001345013"/>
    </source>
</evidence>
<keyword evidence="3" id="KW-1185">Reference proteome</keyword>
<reference evidence="2 3" key="1">
    <citation type="submission" date="2023-08" db="EMBL/GenBank/DDBJ databases">
        <title>Black Yeasts Isolated from many extreme environments.</title>
        <authorList>
            <person name="Coleine C."/>
            <person name="Stajich J.E."/>
            <person name="Selbmann L."/>
        </authorList>
    </citation>
    <scope>NUCLEOTIDE SEQUENCE [LARGE SCALE GENOMIC DNA]</scope>
    <source>
        <strain evidence="2 3">CCFEE 5885</strain>
    </source>
</reference>
<accession>A0ABR0K593</accession>